<sequence length="479" mass="51310">MRTAIQFLRKHTLSAVAILFAAALALSFALPVQAHALDVERWTAKPNKDGDSTTVLGATATRVTWQGQSAEDESVAGVVIELPEGSTVEAENVKTTVLAGLDRLEAEAEATVDGSSVTVALSEPAPAGSLIMVECNRTLLPANGGTFGVAGSYTTADGQQHEMPATDQVITVSSTSPTEQASSWLGEQEWVKAWNSNKFLHLFFDPTLIVTSVPALFSGWLMSLGLVIISFPLAIPLGLIWSFLRMAKHRLPRALGATYINIVRGTPLFLQLYIAFFGLPLMGVQMDPFMMGAIVLIMNSSAYLAEIFRAGIQSINKGQSEAARSLGMSGMQTMFFVIIPQTVRRVIPTMTSEFILMYKDTSLLAAVGVMELMMYAKTITAATGNVTPYIVAAGFYLIVTIPMTKFINSMEARMAHGHRKHKKSDGGSAGTAEAAFEPGSDAAVARSIRMSETFAGPTEADAAAQIKKTAQRNGNHISH</sequence>
<evidence type="ECO:0000256" key="1">
    <source>
        <dbReference type="ARBA" id="ARBA00004651"/>
    </source>
</evidence>
<feature type="transmembrane region" description="Helical" evidence="9">
    <location>
        <begin position="289"/>
        <end position="308"/>
    </location>
</feature>
<keyword evidence="14" id="KW-1185">Reference proteome</keyword>
<keyword evidence="6" id="KW-0029">Amino-acid transport</keyword>
<feature type="transmembrane region" description="Helical" evidence="9">
    <location>
        <begin position="265"/>
        <end position="283"/>
    </location>
</feature>
<evidence type="ECO:0000313" key="14">
    <source>
        <dbReference type="Proteomes" id="UP001320544"/>
    </source>
</evidence>
<evidence type="ECO:0000313" key="13">
    <source>
        <dbReference type="EMBL" id="BDE97325.1"/>
    </source>
</evidence>
<dbReference type="InterPro" id="IPR043429">
    <property type="entry name" value="ArtM/GltK/GlnP/TcyL/YhdX-like"/>
</dbReference>
<evidence type="ECO:0000256" key="11">
    <source>
        <dbReference type="SAM" id="SignalP"/>
    </source>
</evidence>
<dbReference type="Gene3D" id="1.10.3720.10">
    <property type="entry name" value="MetI-like"/>
    <property type="match status" value="1"/>
</dbReference>
<feature type="transmembrane region" description="Helical" evidence="9">
    <location>
        <begin position="220"/>
        <end position="244"/>
    </location>
</feature>
<feature type="transmembrane region" description="Helical" evidence="9">
    <location>
        <begin position="354"/>
        <end position="376"/>
    </location>
</feature>
<keyword evidence="11" id="KW-0732">Signal</keyword>
<feature type="domain" description="ABC transmembrane type-1" evidence="12">
    <location>
        <begin position="220"/>
        <end position="408"/>
    </location>
</feature>
<evidence type="ECO:0000256" key="10">
    <source>
        <dbReference type="SAM" id="MobiDB-lite"/>
    </source>
</evidence>
<feature type="signal peptide" evidence="11">
    <location>
        <begin position="1"/>
        <end position="36"/>
    </location>
</feature>
<keyword evidence="5 9" id="KW-0812">Transmembrane</keyword>
<keyword evidence="3 9" id="KW-0813">Transport</keyword>
<proteinExistence type="inferred from homology"/>
<reference evidence="13 14" key="1">
    <citation type="submission" date="2022-01" db="EMBL/GenBank/DDBJ databases">
        <title>Novel bile acid biosynthetic pathways are enriched in the microbiome of centenarians.</title>
        <authorList>
            <person name="Sato Y."/>
            <person name="Atarashi K."/>
            <person name="Plichta R.D."/>
            <person name="Arai Y."/>
            <person name="Sasajima S."/>
            <person name="Kearney M.S."/>
            <person name="Suda W."/>
            <person name="Takeshita K."/>
            <person name="Sasaki T."/>
            <person name="Okamoto S."/>
            <person name="Skelly N.A."/>
            <person name="Okamura Y."/>
            <person name="Vlamakis H."/>
            <person name="Li Y."/>
            <person name="Tanoue T."/>
            <person name="Takei H."/>
            <person name="Nittono H."/>
            <person name="Narushima S."/>
            <person name="Irie J."/>
            <person name="Itoh H."/>
            <person name="Moriya K."/>
            <person name="Sugiura Y."/>
            <person name="Suematsu M."/>
            <person name="Moritoki N."/>
            <person name="Shibata S."/>
            <person name="Littman R.D."/>
            <person name="Fischbach A.M."/>
            <person name="Uwamino Y."/>
            <person name="Inoue T."/>
            <person name="Honda A."/>
            <person name="Hattori M."/>
            <person name="Murai T."/>
            <person name="Xavier J.R."/>
            <person name="Hirose N."/>
            <person name="Honda K."/>
        </authorList>
    </citation>
    <scope>NUCLEOTIDE SEQUENCE [LARGE SCALE GENOMIC DNA]</scope>
    <source>
        <strain evidence="13 14">CE91-St30</strain>
    </source>
</reference>
<dbReference type="CDD" id="cd06261">
    <property type="entry name" value="TM_PBP2"/>
    <property type="match status" value="1"/>
</dbReference>
<dbReference type="InterPro" id="IPR000515">
    <property type="entry name" value="MetI-like"/>
</dbReference>
<keyword evidence="4" id="KW-1003">Cell membrane</keyword>
<evidence type="ECO:0000256" key="2">
    <source>
        <dbReference type="ARBA" id="ARBA00010072"/>
    </source>
</evidence>
<dbReference type="EMBL" id="AP025564">
    <property type="protein sequence ID" value="BDE97325.1"/>
    <property type="molecule type" value="Genomic_DNA"/>
</dbReference>
<evidence type="ECO:0000256" key="6">
    <source>
        <dbReference type="ARBA" id="ARBA00022970"/>
    </source>
</evidence>
<evidence type="ECO:0000256" key="8">
    <source>
        <dbReference type="ARBA" id="ARBA00023136"/>
    </source>
</evidence>
<dbReference type="Proteomes" id="UP001320544">
    <property type="component" value="Chromosome"/>
</dbReference>
<comment type="subcellular location">
    <subcellularLocation>
        <location evidence="1 9">Cell membrane</location>
        <topology evidence="1 9">Multi-pass membrane protein</topology>
    </subcellularLocation>
</comment>
<dbReference type="RefSeq" id="WP_102379794.1">
    <property type="nucleotide sequence ID" value="NZ_AP025564.1"/>
</dbReference>
<evidence type="ECO:0000256" key="9">
    <source>
        <dbReference type="RuleBase" id="RU363032"/>
    </source>
</evidence>
<feature type="region of interest" description="Disordered" evidence="10">
    <location>
        <begin position="417"/>
        <end position="438"/>
    </location>
</feature>
<evidence type="ECO:0000256" key="5">
    <source>
        <dbReference type="ARBA" id="ARBA00022692"/>
    </source>
</evidence>
<dbReference type="NCBIfam" id="TIGR01726">
    <property type="entry name" value="HEQRo_perm_3TM"/>
    <property type="match status" value="1"/>
</dbReference>
<dbReference type="PROSITE" id="PS50928">
    <property type="entry name" value="ABC_TM1"/>
    <property type="match status" value="1"/>
</dbReference>
<evidence type="ECO:0000259" key="12">
    <source>
        <dbReference type="PROSITE" id="PS50928"/>
    </source>
</evidence>
<gene>
    <name evidence="13" type="ORF">CE91St30_26580</name>
</gene>
<dbReference type="PANTHER" id="PTHR30614">
    <property type="entry name" value="MEMBRANE COMPONENT OF AMINO ACID ABC TRANSPORTER"/>
    <property type="match status" value="1"/>
</dbReference>
<dbReference type="PANTHER" id="PTHR30614:SF20">
    <property type="entry name" value="GLUTAMINE TRANSPORT SYSTEM PERMEASE PROTEIN GLNP"/>
    <property type="match status" value="1"/>
</dbReference>
<comment type="similarity">
    <text evidence="2">Belongs to the binding-protein-dependent transport system permease family. HisMQ subfamily.</text>
</comment>
<protein>
    <recommendedName>
        <fullName evidence="12">ABC transmembrane type-1 domain-containing protein</fullName>
    </recommendedName>
</protein>
<evidence type="ECO:0000256" key="4">
    <source>
        <dbReference type="ARBA" id="ARBA00022475"/>
    </source>
</evidence>
<dbReference type="InterPro" id="IPR035906">
    <property type="entry name" value="MetI-like_sf"/>
</dbReference>
<feature type="chain" id="PRO_5045594200" description="ABC transmembrane type-1 domain-containing protein" evidence="11">
    <location>
        <begin position="37"/>
        <end position="479"/>
    </location>
</feature>
<dbReference type="InterPro" id="IPR010065">
    <property type="entry name" value="AA_ABC_transptr_permease_3TM"/>
</dbReference>
<keyword evidence="7 9" id="KW-1133">Transmembrane helix</keyword>
<keyword evidence="8 9" id="KW-0472">Membrane</keyword>
<accession>A0ABN6MK75</accession>
<organism evidence="13 14">
    <name type="scientific">Raoultibacter timonensis</name>
    <dbReference type="NCBI Taxonomy" id="1907662"/>
    <lineage>
        <taxon>Bacteria</taxon>
        <taxon>Bacillati</taxon>
        <taxon>Actinomycetota</taxon>
        <taxon>Coriobacteriia</taxon>
        <taxon>Eggerthellales</taxon>
        <taxon>Eggerthellaceae</taxon>
        <taxon>Raoultibacter</taxon>
    </lineage>
</organism>
<evidence type="ECO:0000256" key="3">
    <source>
        <dbReference type="ARBA" id="ARBA00022448"/>
    </source>
</evidence>
<evidence type="ECO:0000256" key="7">
    <source>
        <dbReference type="ARBA" id="ARBA00022989"/>
    </source>
</evidence>
<feature type="transmembrane region" description="Helical" evidence="9">
    <location>
        <begin position="388"/>
        <end position="407"/>
    </location>
</feature>
<dbReference type="SUPFAM" id="SSF161098">
    <property type="entry name" value="MetI-like"/>
    <property type="match status" value="1"/>
</dbReference>
<name>A0ABN6MK75_9ACTN</name>
<dbReference type="Pfam" id="PF00528">
    <property type="entry name" value="BPD_transp_1"/>
    <property type="match status" value="1"/>
</dbReference>